<evidence type="ECO:0000313" key="4">
    <source>
        <dbReference type="Proteomes" id="UP000735302"/>
    </source>
</evidence>
<dbReference type="PANTHER" id="PTHR11972">
    <property type="entry name" value="NADPH OXIDASE"/>
    <property type="match status" value="1"/>
</dbReference>
<protein>
    <submittedName>
        <fullName evidence="3">NADPH oxidase</fullName>
    </submittedName>
</protein>
<name>A0AAV3ZYL8_9GAST</name>
<dbReference type="EMBL" id="BLXT01003041">
    <property type="protein sequence ID" value="GFO00157.1"/>
    <property type="molecule type" value="Genomic_DNA"/>
</dbReference>
<dbReference type="GO" id="GO:0006952">
    <property type="term" value="P:defense response"/>
    <property type="evidence" value="ECO:0007669"/>
    <property type="project" value="TreeGrafter"/>
</dbReference>
<dbReference type="GO" id="GO:0042554">
    <property type="term" value="P:superoxide anion generation"/>
    <property type="evidence" value="ECO:0007669"/>
    <property type="project" value="TreeGrafter"/>
</dbReference>
<organism evidence="3 4">
    <name type="scientific">Plakobranchus ocellatus</name>
    <dbReference type="NCBI Taxonomy" id="259542"/>
    <lineage>
        <taxon>Eukaryota</taxon>
        <taxon>Metazoa</taxon>
        <taxon>Spiralia</taxon>
        <taxon>Lophotrochozoa</taxon>
        <taxon>Mollusca</taxon>
        <taxon>Gastropoda</taxon>
        <taxon>Heterobranchia</taxon>
        <taxon>Euthyneura</taxon>
        <taxon>Panpulmonata</taxon>
        <taxon>Sacoglossa</taxon>
        <taxon>Placobranchoidea</taxon>
        <taxon>Plakobranchidae</taxon>
        <taxon>Plakobranchus</taxon>
    </lineage>
</organism>
<dbReference type="InterPro" id="IPR013121">
    <property type="entry name" value="Fe_red_NAD-bd_6"/>
</dbReference>
<dbReference type="PANTHER" id="PTHR11972:SF58">
    <property type="entry name" value="NADPH OXIDASE 5"/>
    <property type="match status" value="1"/>
</dbReference>
<gene>
    <name evidence="3" type="ORF">PoB_002666200</name>
</gene>
<evidence type="ECO:0000313" key="3">
    <source>
        <dbReference type="EMBL" id="GFO00157.1"/>
    </source>
</evidence>
<evidence type="ECO:0000256" key="1">
    <source>
        <dbReference type="ARBA" id="ARBA00023002"/>
    </source>
</evidence>
<dbReference type="InterPro" id="IPR050369">
    <property type="entry name" value="RBOH/FRE"/>
</dbReference>
<keyword evidence="1" id="KW-0560">Oxidoreductase</keyword>
<dbReference type="Gene3D" id="3.40.50.80">
    <property type="entry name" value="Nucleotide-binding domain of ferredoxin-NADP reductase (FNR) module"/>
    <property type="match status" value="1"/>
</dbReference>
<dbReference type="GO" id="GO:0043020">
    <property type="term" value="C:NADPH oxidase complex"/>
    <property type="evidence" value="ECO:0007669"/>
    <property type="project" value="TreeGrafter"/>
</dbReference>
<reference evidence="3 4" key="1">
    <citation type="journal article" date="2021" name="Elife">
        <title>Chloroplast acquisition without the gene transfer in kleptoplastic sea slugs, Plakobranchus ocellatus.</title>
        <authorList>
            <person name="Maeda T."/>
            <person name="Takahashi S."/>
            <person name="Yoshida T."/>
            <person name="Shimamura S."/>
            <person name="Takaki Y."/>
            <person name="Nagai Y."/>
            <person name="Toyoda A."/>
            <person name="Suzuki Y."/>
            <person name="Arimoto A."/>
            <person name="Ishii H."/>
            <person name="Satoh N."/>
            <person name="Nishiyama T."/>
            <person name="Hasebe M."/>
            <person name="Maruyama T."/>
            <person name="Minagawa J."/>
            <person name="Obokata J."/>
            <person name="Shigenobu S."/>
        </authorList>
    </citation>
    <scope>NUCLEOTIDE SEQUENCE [LARGE SCALE GENOMIC DNA]</scope>
</reference>
<comment type="caution">
    <text evidence="3">The sequence shown here is derived from an EMBL/GenBank/DDBJ whole genome shotgun (WGS) entry which is preliminary data.</text>
</comment>
<dbReference type="GO" id="GO:0016175">
    <property type="term" value="F:superoxide-generating NAD(P)H oxidase activity"/>
    <property type="evidence" value="ECO:0007669"/>
    <property type="project" value="TreeGrafter"/>
</dbReference>
<proteinExistence type="predicted"/>
<keyword evidence="4" id="KW-1185">Reference proteome</keyword>
<evidence type="ECO:0000259" key="2">
    <source>
        <dbReference type="Pfam" id="PF08030"/>
    </source>
</evidence>
<dbReference type="Pfam" id="PF08030">
    <property type="entry name" value="NAD_binding_6"/>
    <property type="match status" value="1"/>
</dbReference>
<feature type="domain" description="Ferric reductase NAD binding" evidence="2">
    <location>
        <begin position="16"/>
        <end position="102"/>
    </location>
</feature>
<sequence>MQLPLVSQHASLCDESQKENILDMYMYMTSAPPKTDMKGLGLQLALDLIHESEKTDLVTGLQTRTQAGRPDFDLLFKRIQENAKGKVTVFFCGSPLLGKTLKVFSHQYGFAFRHEYF</sequence>
<accession>A0AAV3ZYL8</accession>
<dbReference type="InterPro" id="IPR039261">
    <property type="entry name" value="FNR_nucleotide-bd"/>
</dbReference>
<dbReference type="Proteomes" id="UP000735302">
    <property type="component" value="Unassembled WGS sequence"/>
</dbReference>
<dbReference type="AlphaFoldDB" id="A0AAV3ZYL8"/>